<evidence type="ECO:0000256" key="2">
    <source>
        <dbReference type="SAM" id="MobiDB-lite"/>
    </source>
</evidence>
<sequence length="165" mass="17839">MAFHKGFPEVQPSLFSDQPPSPAIPSFPFFTNPPSFSDQPPSPALGAFMAQSDGIAEPSFGPFDLDVNFCEPIAGNGNPFADSEHAELQARPTGGTFPKRKTSASGSWTGIKKAKVVQRSSKDTKVVIAALHADLRRLQEEIQRKDQEIKQLLGTLSRLADVLCS</sequence>
<feature type="coiled-coil region" evidence="1">
    <location>
        <begin position="128"/>
        <end position="155"/>
    </location>
</feature>
<proteinExistence type="predicted"/>
<gene>
    <name evidence="3" type="ORF">EWM64_g4134</name>
</gene>
<keyword evidence="4" id="KW-1185">Reference proteome</keyword>
<evidence type="ECO:0000313" key="4">
    <source>
        <dbReference type="Proteomes" id="UP000298061"/>
    </source>
</evidence>
<accession>A0A4Z0A0D0</accession>
<organism evidence="3 4">
    <name type="scientific">Hericium alpestre</name>
    <dbReference type="NCBI Taxonomy" id="135208"/>
    <lineage>
        <taxon>Eukaryota</taxon>
        <taxon>Fungi</taxon>
        <taxon>Dikarya</taxon>
        <taxon>Basidiomycota</taxon>
        <taxon>Agaricomycotina</taxon>
        <taxon>Agaricomycetes</taxon>
        <taxon>Russulales</taxon>
        <taxon>Hericiaceae</taxon>
        <taxon>Hericium</taxon>
    </lineage>
</organism>
<dbReference type="Proteomes" id="UP000298061">
    <property type="component" value="Unassembled WGS sequence"/>
</dbReference>
<protein>
    <submittedName>
        <fullName evidence="3">Uncharacterized protein</fullName>
    </submittedName>
</protein>
<keyword evidence="1" id="KW-0175">Coiled coil</keyword>
<evidence type="ECO:0000256" key="1">
    <source>
        <dbReference type="SAM" id="Coils"/>
    </source>
</evidence>
<dbReference type="EMBL" id="SFCI01000425">
    <property type="protein sequence ID" value="TFY79880.1"/>
    <property type="molecule type" value="Genomic_DNA"/>
</dbReference>
<dbReference type="AlphaFoldDB" id="A0A4Z0A0D0"/>
<comment type="caution">
    <text evidence="3">The sequence shown here is derived from an EMBL/GenBank/DDBJ whole genome shotgun (WGS) entry which is preliminary data.</text>
</comment>
<reference evidence="3 4" key="1">
    <citation type="submission" date="2019-02" db="EMBL/GenBank/DDBJ databases">
        <title>Genome sequencing of the rare red list fungi Hericium alpestre (H. flagellum).</title>
        <authorList>
            <person name="Buettner E."/>
            <person name="Kellner H."/>
        </authorList>
    </citation>
    <scope>NUCLEOTIDE SEQUENCE [LARGE SCALE GENOMIC DNA]</scope>
    <source>
        <strain evidence="3 4">DSM 108284</strain>
    </source>
</reference>
<feature type="region of interest" description="Disordered" evidence="2">
    <location>
        <begin position="1"/>
        <end position="24"/>
    </location>
</feature>
<evidence type="ECO:0000313" key="3">
    <source>
        <dbReference type="EMBL" id="TFY79880.1"/>
    </source>
</evidence>
<name>A0A4Z0A0D0_9AGAM</name>